<evidence type="ECO:0000313" key="1">
    <source>
        <dbReference type="EMBL" id="QHS88543.1"/>
    </source>
</evidence>
<name>A0A6C0BAQ7_9ZZZZ</name>
<reference evidence="1" key="1">
    <citation type="journal article" date="2020" name="Nature">
        <title>Giant virus diversity and host interactions through global metagenomics.</title>
        <authorList>
            <person name="Schulz F."/>
            <person name="Roux S."/>
            <person name="Paez-Espino D."/>
            <person name="Jungbluth S."/>
            <person name="Walsh D.A."/>
            <person name="Denef V.J."/>
            <person name="McMahon K.D."/>
            <person name="Konstantinidis K.T."/>
            <person name="Eloe-Fadrosh E.A."/>
            <person name="Kyrpides N.C."/>
            <person name="Woyke T."/>
        </authorList>
    </citation>
    <scope>NUCLEOTIDE SEQUENCE</scope>
    <source>
        <strain evidence="1">GVMAG-M-3300010158-55</strain>
    </source>
</reference>
<sequence>MDDEKVIHHTNNIEENLHGRPLISFIRKVCDAREDVILVHETRNRFGTTDTSHNTILQIKVIRQYDVVGISSYLICFTLWCIKYDNSGYPYRPFTDYIRNIPYMPKSILEQIEEIQLKDSDIGHFGPPNEYGRRPIIWNDMCHYLDTIKQTIEDNLNEDAMVSQLKEVDIVNEINDLRSENKELHHKISMLQTLIKDKDEKTKNDIQQLQHELKSVRITIIDMLKTKQLQEIDIFKKHN</sequence>
<organism evidence="1">
    <name type="scientific">viral metagenome</name>
    <dbReference type="NCBI Taxonomy" id="1070528"/>
    <lineage>
        <taxon>unclassified sequences</taxon>
        <taxon>metagenomes</taxon>
        <taxon>organismal metagenomes</taxon>
    </lineage>
</organism>
<dbReference type="AlphaFoldDB" id="A0A6C0BAQ7"/>
<dbReference type="EMBL" id="MN739098">
    <property type="protein sequence ID" value="QHS88543.1"/>
    <property type="molecule type" value="Genomic_DNA"/>
</dbReference>
<accession>A0A6C0BAQ7</accession>
<protein>
    <submittedName>
        <fullName evidence="1">Uncharacterized protein</fullName>
    </submittedName>
</protein>
<proteinExistence type="predicted"/>